<evidence type="ECO:0000313" key="1">
    <source>
        <dbReference type="EMBL" id="VBB44061.1"/>
    </source>
</evidence>
<dbReference type="EMBL" id="UPXX01000027">
    <property type="protein sequence ID" value="VBB44061.1"/>
    <property type="molecule type" value="Genomic_DNA"/>
</dbReference>
<accession>A0A653A7M7</accession>
<reference evidence="1" key="1">
    <citation type="submission" date="2018-07" db="EMBL/GenBank/DDBJ databases">
        <authorList>
            <consortium name="Genoscope - CEA"/>
            <person name="William W."/>
        </authorList>
    </citation>
    <scope>NUCLEOTIDE SEQUENCE</scope>
    <source>
        <strain evidence="1">IK1</strain>
    </source>
</reference>
<proteinExistence type="predicted"/>
<sequence length="116" mass="12983">MSCEKSSCRAMFKALSDSFLDPGLDVLFAGDFADRLDFTVHNDSRRDKDAVAGDLHGVGDLFDLSGDACFLYRLLDDFFRLAAFRAAGAQDFDFHLGILLFFNFKGPVERFDAPLR</sequence>
<organism evidence="1">
    <name type="scientific">Uncultured Desulfatiglans sp</name>
    <dbReference type="NCBI Taxonomy" id="1748965"/>
    <lineage>
        <taxon>Bacteria</taxon>
        <taxon>Pseudomonadati</taxon>
        <taxon>Thermodesulfobacteriota</taxon>
        <taxon>Desulfobacteria</taxon>
        <taxon>Desulfatiglandales</taxon>
        <taxon>Desulfatiglandaceae</taxon>
        <taxon>Desulfatiglans</taxon>
        <taxon>environmental samples</taxon>
    </lineage>
</organism>
<gene>
    <name evidence="1" type="ORF">TRIP_B330238</name>
</gene>
<name>A0A653A7M7_UNCDX</name>
<dbReference type="AlphaFoldDB" id="A0A653A7M7"/>
<protein>
    <submittedName>
        <fullName evidence="1">Uncharacterized protein</fullName>
    </submittedName>
</protein>